<dbReference type="Pfam" id="PF01728">
    <property type="entry name" value="FtsJ"/>
    <property type="match status" value="1"/>
</dbReference>
<sequence>MAYYTLPLVSCSINSYNLKIKFDNEHNYFLNKTLAKYLNKIKEQIDKHSEDWDNIKKHTNPYEYIHTCYPNSKHPISKLKPLSRAFFKFVEIANIFDIFSQYSRSIQSFHLAEGPGGFIEAIQSMRMNNDDTYYGMTLLDNTNANIPGWRKSEIFLEKHPNVIIETGEDGTGNLYNPVNFNYCMQHYGNKMDIITGDGGFDFSIDFNKQEQLAFRLILSQVAYAIGMQKYNGTFILKFFDTFMKPSMDILYILAAFYENIHIIKPQTSRYANSEKYVVCTNFKYHNTSIISQKFHDIISVLNNMNLKDLSISTIINIPVNHRFKTALENINAILGQQQMDNILTTLRFIENKERKGEKLNQLTTKNIQKCINWCIKNEIP</sequence>
<evidence type="ECO:0000313" key="2">
    <source>
        <dbReference type="EMBL" id="GAF70372.1"/>
    </source>
</evidence>
<name>X0S347_9ZZZZ</name>
<feature type="domain" description="Ribosomal RNA methyltransferase FtsJ" evidence="1">
    <location>
        <begin position="83"/>
        <end position="282"/>
    </location>
</feature>
<dbReference type="AlphaFoldDB" id="X0S347"/>
<dbReference type="InterPro" id="IPR002877">
    <property type="entry name" value="RNA_MeTrfase_FtsJ_dom"/>
</dbReference>
<dbReference type="Gene3D" id="3.40.50.12760">
    <property type="match status" value="1"/>
</dbReference>
<dbReference type="InterPro" id="IPR029063">
    <property type="entry name" value="SAM-dependent_MTases_sf"/>
</dbReference>
<dbReference type="GO" id="GO:0004483">
    <property type="term" value="F:methyltransferase cap1 activity"/>
    <property type="evidence" value="ECO:0007669"/>
    <property type="project" value="TreeGrafter"/>
</dbReference>
<dbReference type="EMBL" id="BARS01002629">
    <property type="protein sequence ID" value="GAF70372.1"/>
    <property type="molecule type" value="Genomic_DNA"/>
</dbReference>
<comment type="caution">
    <text evidence="2">The sequence shown here is derived from an EMBL/GenBank/DDBJ whole genome shotgun (WGS) entry which is preliminary data.</text>
</comment>
<gene>
    <name evidence="2" type="ORF">S01H1_05043</name>
</gene>
<dbReference type="GO" id="GO:0005634">
    <property type="term" value="C:nucleus"/>
    <property type="evidence" value="ECO:0007669"/>
    <property type="project" value="UniProtKB-ARBA"/>
</dbReference>
<dbReference type="PANTHER" id="PTHR16121:SF0">
    <property type="entry name" value="CAP-SPECIFIC MRNA (NUCLEOSIDE-2'-O-)-METHYLTRANSFERASE 1"/>
    <property type="match status" value="1"/>
</dbReference>
<dbReference type="PANTHER" id="PTHR16121">
    <property type="entry name" value="CAP-SPECIFIC MRNA (NUCLEOSIDE-2'-O-)-METHYLTRANSFERASE 1-RELATED"/>
    <property type="match status" value="1"/>
</dbReference>
<protein>
    <recommendedName>
        <fullName evidence="1">Ribosomal RNA methyltransferase FtsJ domain-containing protein</fullName>
    </recommendedName>
</protein>
<feature type="non-terminal residue" evidence="2">
    <location>
        <position position="380"/>
    </location>
</feature>
<organism evidence="2">
    <name type="scientific">marine sediment metagenome</name>
    <dbReference type="NCBI Taxonomy" id="412755"/>
    <lineage>
        <taxon>unclassified sequences</taxon>
        <taxon>metagenomes</taxon>
        <taxon>ecological metagenomes</taxon>
    </lineage>
</organism>
<dbReference type="GO" id="GO:0005737">
    <property type="term" value="C:cytoplasm"/>
    <property type="evidence" value="ECO:0007669"/>
    <property type="project" value="TreeGrafter"/>
</dbReference>
<dbReference type="SUPFAM" id="SSF53335">
    <property type="entry name" value="S-adenosyl-L-methionine-dependent methyltransferases"/>
    <property type="match status" value="1"/>
</dbReference>
<dbReference type="GO" id="GO:0032259">
    <property type="term" value="P:methylation"/>
    <property type="evidence" value="ECO:0007669"/>
    <property type="project" value="InterPro"/>
</dbReference>
<reference evidence="2" key="1">
    <citation type="journal article" date="2014" name="Front. Microbiol.">
        <title>High frequency of phylogenetically diverse reductive dehalogenase-homologous genes in deep subseafloor sedimentary metagenomes.</title>
        <authorList>
            <person name="Kawai M."/>
            <person name="Futagami T."/>
            <person name="Toyoda A."/>
            <person name="Takaki Y."/>
            <person name="Nishi S."/>
            <person name="Hori S."/>
            <person name="Arai W."/>
            <person name="Tsubouchi T."/>
            <person name="Morono Y."/>
            <person name="Uchiyama I."/>
            <person name="Ito T."/>
            <person name="Fujiyama A."/>
            <person name="Inagaki F."/>
            <person name="Takami H."/>
        </authorList>
    </citation>
    <scope>NUCLEOTIDE SEQUENCE</scope>
    <source>
        <strain evidence="2">Expedition CK06-06</strain>
    </source>
</reference>
<accession>X0S347</accession>
<dbReference type="GO" id="GO:0006370">
    <property type="term" value="P:7-methylguanosine mRNA capping"/>
    <property type="evidence" value="ECO:0007669"/>
    <property type="project" value="TreeGrafter"/>
</dbReference>
<proteinExistence type="predicted"/>
<dbReference type="InterPro" id="IPR050851">
    <property type="entry name" value="mRNA_Cap_2O-Ribose_MeTrfase"/>
</dbReference>
<evidence type="ECO:0000259" key="1">
    <source>
        <dbReference type="Pfam" id="PF01728"/>
    </source>
</evidence>